<accession>A0ABU1RRW1</accession>
<sequence>MNQNFRNRTVRACMRSGLNSSSQFFSGLLGLAMLFCSSQAGAQNLIGNPGFEVNPPPAFGNNIGYSIAPWTLGAGNSSNVVKVDGGATFNYGTSGPRLDADPATGVGVRQHYLDIASGSNDFYQSFIVPACGGTQPGVTRQATFSGWFSTRDNLSAATASVSIRQGVGTAGALLATASASLPAPVSPVTSGTAPWVQVSGVVNIPAGTTVSYVVSMDNNANFDQAALSFSTNQCVPAQLTLVKTWSNASVGDDATLTISRGGTVIDTLVSDASTSNETDTDSTPITVYGGETLVLAETLAGSNVGLYNGVLTCTGDGVLSGNTLTVGSTGTAVVCRYTNTRRVAGLTITKTNTPGANGDIDQANDTVIRSVPTTYSIVATNTGPDAADNAMLRDPVSTGLTCTTANCVVTTGAAACPSVTGPALVTALQSTAGVAIPALPANSSITVTLTCTAQ</sequence>
<dbReference type="EMBL" id="JAVDTT010000002">
    <property type="protein sequence ID" value="MDR6841332.1"/>
    <property type="molecule type" value="Genomic_DNA"/>
</dbReference>
<feature type="chain" id="PRO_5045606828" description="DUF11 domain-containing protein" evidence="1">
    <location>
        <begin position="43"/>
        <end position="454"/>
    </location>
</feature>
<gene>
    <name evidence="2" type="ORF">J2W94_001617</name>
</gene>
<name>A0ABU1RRW1_9GAMM</name>
<organism evidence="2 3">
    <name type="scientific">Pseudoxanthomonas sacheonensis</name>
    <dbReference type="NCBI Taxonomy" id="443615"/>
    <lineage>
        <taxon>Bacteria</taxon>
        <taxon>Pseudomonadati</taxon>
        <taxon>Pseudomonadota</taxon>
        <taxon>Gammaproteobacteria</taxon>
        <taxon>Lysobacterales</taxon>
        <taxon>Lysobacteraceae</taxon>
        <taxon>Pseudoxanthomonas</taxon>
    </lineage>
</organism>
<feature type="signal peptide" evidence="1">
    <location>
        <begin position="1"/>
        <end position="42"/>
    </location>
</feature>
<evidence type="ECO:0000256" key="1">
    <source>
        <dbReference type="SAM" id="SignalP"/>
    </source>
</evidence>
<evidence type="ECO:0000313" key="2">
    <source>
        <dbReference type="EMBL" id="MDR6841332.1"/>
    </source>
</evidence>
<keyword evidence="1" id="KW-0732">Signal</keyword>
<dbReference type="Proteomes" id="UP001254759">
    <property type="component" value="Unassembled WGS sequence"/>
</dbReference>
<keyword evidence="3" id="KW-1185">Reference proteome</keyword>
<dbReference type="Gene3D" id="2.60.120.260">
    <property type="entry name" value="Galactose-binding domain-like"/>
    <property type="match status" value="1"/>
</dbReference>
<proteinExistence type="predicted"/>
<comment type="caution">
    <text evidence="2">The sequence shown here is derived from an EMBL/GenBank/DDBJ whole genome shotgun (WGS) entry which is preliminary data.</text>
</comment>
<evidence type="ECO:0008006" key="4">
    <source>
        <dbReference type="Google" id="ProtNLM"/>
    </source>
</evidence>
<evidence type="ECO:0000313" key="3">
    <source>
        <dbReference type="Proteomes" id="UP001254759"/>
    </source>
</evidence>
<reference evidence="2 3" key="1">
    <citation type="submission" date="2023-07" db="EMBL/GenBank/DDBJ databases">
        <title>Sorghum-associated microbial communities from plants grown in Nebraska, USA.</title>
        <authorList>
            <person name="Schachtman D."/>
        </authorList>
    </citation>
    <scope>NUCLEOTIDE SEQUENCE [LARGE SCALE GENOMIC DNA]</scope>
    <source>
        <strain evidence="2 3">BE107</strain>
    </source>
</reference>
<dbReference type="RefSeq" id="WP_310092000.1">
    <property type="nucleotide sequence ID" value="NZ_JAVDTT010000002.1"/>
</dbReference>
<protein>
    <recommendedName>
        <fullName evidence="4">DUF11 domain-containing protein</fullName>
    </recommendedName>
</protein>